<evidence type="ECO:0000313" key="2">
    <source>
        <dbReference type="Proteomes" id="UP000717624"/>
    </source>
</evidence>
<dbReference type="Proteomes" id="UP000717624">
    <property type="component" value="Unassembled WGS sequence"/>
</dbReference>
<comment type="caution">
    <text evidence="1">The sequence shown here is derived from an EMBL/GenBank/DDBJ whole genome shotgun (WGS) entry which is preliminary data.</text>
</comment>
<sequence>MSGLRLAVAVRNHREAKTLLCHGQRCGEAGFFFCFPFFSSKFRSRRLAQRRESHIMRL</sequence>
<proteinExistence type="predicted"/>
<accession>A0A938XZ83</accession>
<reference evidence="1" key="1">
    <citation type="submission" date="2021-01" db="EMBL/GenBank/DDBJ databases">
        <title>Genomic Encyclopedia of Type Strains, Phase IV (KMG-IV): sequencing the most valuable type-strain genomes for metagenomic binning, comparative biology and taxonomic classification.</title>
        <authorList>
            <person name="Goeker M."/>
        </authorList>
    </citation>
    <scope>NUCLEOTIDE SEQUENCE</scope>
    <source>
        <strain evidence="1">DSM 25523</strain>
    </source>
</reference>
<name>A0A938XZ83_9BACL</name>
<dbReference type="AlphaFoldDB" id="A0A938XZ83"/>
<gene>
    <name evidence="1" type="ORF">JOD01_002009</name>
</gene>
<dbReference type="EMBL" id="JAFBEB010000006">
    <property type="protein sequence ID" value="MBM7590405.1"/>
    <property type="molecule type" value="Genomic_DNA"/>
</dbReference>
<keyword evidence="2" id="KW-1185">Reference proteome</keyword>
<organism evidence="1 2">
    <name type="scientific">Brevibacillus fulvus</name>
    <dbReference type="NCBI Taxonomy" id="1125967"/>
    <lineage>
        <taxon>Bacteria</taxon>
        <taxon>Bacillati</taxon>
        <taxon>Bacillota</taxon>
        <taxon>Bacilli</taxon>
        <taxon>Bacillales</taxon>
        <taxon>Paenibacillaceae</taxon>
        <taxon>Brevibacillus</taxon>
    </lineage>
</organism>
<evidence type="ECO:0000313" key="1">
    <source>
        <dbReference type="EMBL" id="MBM7590405.1"/>
    </source>
</evidence>
<protein>
    <submittedName>
        <fullName evidence="1">Uncharacterized protein</fullName>
    </submittedName>
</protein>